<reference evidence="1 2" key="1">
    <citation type="submission" date="2015-09" db="EMBL/GenBank/DDBJ databases">
        <authorList>
            <consortium name="Pathogen Informatics"/>
        </authorList>
    </citation>
    <scope>NUCLEOTIDE SEQUENCE [LARGE SCALE GENOMIC DNA]</scope>
    <source>
        <strain evidence="1 2">2789STDY5834946</strain>
    </source>
</reference>
<dbReference type="Proteomes" id="UP000095725">
    <property type="component" value="Unassembled WGS sequence"/>
</dbReference>
<proteinExistence type="predicted"/>
<dbReference type="AlphaFoldDB" id="A0A174WIU2"/>
<evidence type="ECO:0000313" key="2">
    <source>
        <dbReference type="Proteomes" id="UP000095725"/>
    </source>
</evidence>
<protein>
    <recommendedName>
        <fullName evidence="3">Mobilization protein</fullName>
    </recommendedName>
</protein>
<evidence type="ECO:0000313" key="1">
    <source>
        <dbReference type="EMBL" id="CUQ45526.1"/>
    </source>
</evidence>
<name>A0A174WIU2_9BACE</name>
<gene>
    <name evidence="1" type="ORF">ERS852558_03447</name>
</gene>
<dbReference type="RefSeq" id="WP_055256668.1">
    <property type="nucleotide sequence ID" value="NZ_CZBL01000016.1"/>
</dbReference>
<dbReference type="InterPro" id="IPR053842">
    <property type="entry name" value="NikA-like"/>
</dbReference>
<dbReference type="Pfam" id="PF21983">
    <property type="entry name" value="NikA-like"/>
    <property type="match status" value="1"/>
</dbReference>
<accession>A0A174WIU2</accession>
<dbReference type="EMBL" id="CZBL01000016">
    <property type="protein sequence ID" value="CUQ45526.1"/>
    <property type="molecule type" value="Genomic_DNA"/>
</dbReference>
<organism evidence="1 2">
    <name type="scientific">Bacteroides caccae</name>
    <dbReference type="NCBI Taxonomy" id="47678"/>
    <lineage>
        <taxon>Bacteria</taxon>
        <taxon>Pseudomonadati</taxon>
        <taxon>Bacteroidota</taxon>
        <taxon>Bacteroidia</taxon>
        <taxon>Bacteroidales</taxon>
        <taxon>Bacteroidaceae</taxon>
        <taxon>Bacteroides</taxon>
    </lineage>
</organism>
<sequence>MRKKKIIRKPPTEVHTYRCTKEELKQLQALAKECGISLSRYVVETGLKHRPRMRLTKEEVDALNSLAIARTDLIKISNVLSKKTAEEKARFFKNEKFMRWWIDAVAGLIQHWYSIEENIATNVQTKSKEQL</sequence>
<evidence type="ECO:0008006" key="3">
    <source>
        <dbReference type="Google" id="ProtNLM"/>
    </source>
</evidence>